<keyword evidence="5 6" id="KW-0408">Iron</keyword>
<dbReference type="AlphaFoldDB" id="A0ABD3A5K1"/>
<protein>
    <recommendedName>
        <fullName evidence="9">Cytochrome P450</fullName>
    </recommendedName>
</protein>
<evidence type="ECO:0000313" key="8">
    <source>
        <dbReference type="Proteomes" id="UP001630127"/>
    </source>
</evidence>
<dbReference type="InterPro" id="IPR036396">
    <property type="entry name" value="Cyt_P450_sf"/>
</dbReference>
<proteinExistence type="inferred from homology"/>
<comment type="caution">
    <text evidence="7">The sequence shown here is derived from an EMBL/GenBank/DDBJ whole genome shotgun (WGS) entry which is preliminary data.</text>
</comment>
<organism evidence="7 8">
    <name type="scientific">Cinchona calisaya</name>
    <dbReference type="NCBI Taxonomy" id="153742"/>
    <lineage>
        <taxon>Eukaryota</taxon>
        <taxon>Viridiplantae</taxon>
        <taxon>Streptophyta</taxon>
        <taxon>Embryophyta</taxon>
        <taxon>Tracheophyta</taxon>
        <taxon>Spermatophyta</taxon>
        <taxon>Magnoliopsida</taxon>
        <taxon>eudicotyledons</taxon>
        <taxon>Gunneridae</taxon>
        <taxon>Pentapetalae</taxon>
        <taxon>asterids</taxon>
        <taxon>lamiids</taxon>
        <taxon>Gentianales</taxon>
        <taxon>Rubiaceae</taxon>
        <taxon>Cinchonoideae</taxon>
        <taxon>Cinchoneae</taxon>
        <taxon>Cinchona</taxon>
    </lineage>
</organism>
<comment type="cofactor">
    <cofactor evidence="1 6">
        <name>heme</name>
        <dbReference type="ChEBI" id="CHEBI:30413"/>
    </cofactor>
</comment>
<sequence length="370" mass="41875">MVRSMMDMELINRLYPILATAAENKTLLDLQEILRRFSFDVVFQNLFGYDLQFLSPGHVSNTTSKFADAFTHAVQIGSERYVANISALPILWRVKRFLNIGSEKQFKMSVNEARGFIGGLIKKRKEEKELVGDDVLTRLLISGWTDEKFVLDLLICLLLAGQEAISTALTWFFWVISANPEVERELVKEILSNGGGESNRDEVNGGGGRCMGAYTRASLSECLRLYPPVPVDTKEVMADDVWPDGTIVKKGMKIVYHIYAMGRSKEVWGSDFAEFRPERWLERDGADGKMWRFVARGDSYSYPVFQAGPRICLGREIAFMQMEKVVAGVLSQFRVVPAVEGFQPEYISYLTSKMKGGFPVRLERRSKGDL</sequence>
<keyword evidence="3 6" id="KW-0479">Metal-binding</keyword>
<reference evidence="7 8" key="1">
    <citation type="submission" date="2024-11" db="EMBL/GenBank/DDBJ databases">
        <title>A near-complete genome assembly of Cinchona calisaya.</title>
        <authorList>
            <person name="Lian D.C."/>
            <person name="Zhao X.W."/>
            <person name="Wei L."/>
        </authorList>
    </citation>
    <scope>NUCLEOTIDE SEQUENCE [LARGE SCALE GENOMIC DNA]</scope>
    <source>
        <tissue evidence="7">Nenye</tissue>
    </source>
</reference>
<evidence type="ECO:0000256" key="3">
    <source>
        <dbReference type="ARBA" id="ARBA00022723"/>
    </source>
</evidence>
<feature type="binding site" description="axial binding residue" evidence="6">
    <location>
        <position position="312"/>
    </location>
    <ligand>
        <name>heme</name>
        <dbReference type="ChEBI" id="CHEBI:30413"/>
    </ligand>
    <ligandPart>
        <name>Fe</name>
        <dbReference type="ChEBI" id="CHEBI:18248"/>
    </ligandPart>
</feature>
<dbReference type="GO" id="GO:0046872">
    <property type="term" value="F:metal ion binding"/>
    <property type="evidence" value="ECO:0007669"/>
    <property type="project" value="UniProtKB-KW"/>
</dbReference>
<keyword evidence="4" id="KW-0560">Oxidoreductase</keyword>
<evidence type="ECO:0000313" key="7">
    <source>
        <dbReference type="EMBL" id="KAL3525820.1"/>
    </source>
</evidence>
<dbReference type="Proteomes" id="UP001630127">
    <property type="component" value="Unassembled WGS sequence"/>
</dbReference>
<dbReference type="EMBL" id="JBJUIK010000006">
    <property type="protein sequence ID" value="KAL3525820.1"/>
    <property type="molecule type" value="Genomic_DNA"/>
</dbReference>
<keyword evidence="6" id="KW-0349">Heme</keyword>
<dbReference type="PRINTS" id="PR00385">
    <property type="entry name" value="P450"/>
</dbReference>
<dbReference type="Pfam" id="PF00067">
    <property type="entry name" value="p450"/>
    <property type="match status" value="1"/>
</dbReference>
<evidence type="ECO:0000256" key="5">
    <source>
        <dbReference type="ARBA" id="ARBA00023004"/>
    </source>
</evidence>
<evidence type="ECO:0000256" key="1">
    <source>
        <dbReference type="ARBA" id="ARBA00001971"/>
    </source>
</evidence>
<name>A0ABD3A5K1_9GENT</name>
<dbReference type="GO" id="GO:0016491">
    <property type="term" value="F:oxidoreductase activity"/>
    <property type="evidence" value="ECO:0007669"/>
    <property type="project" value="UniProtKB-KW"/>
</dbReference>
<gene>
    <name evidence="7" type="ORF">ACH5RR_014192</name>
</gene>
<dbReference type="InterPro" id="IPR001128">
    <property type="entry name" value="Cyt_P450"/>
</dbReference>
<accession>A0ABD3A5K1</accession>
<dbReference type="PRINTS" id="PR00463">
    <property type="entry name" value="EP450I"/>
</dbReference>
<keyword evidence="8" id="KW-1185">Reference proteome</keyword>
<evidence type="ECO:0000256" key="2">
    <source>
        <dbReference type="ARBA" id="ARBA00010617"/>
    </source>
</evidence>
<dbReference type="Gene3D" id="1.10.630.10">
    <property type="entry name" value="Cytochrome P450"/>
    <property type="match status" value="1"/>
</dbReference>
<dbReference type="SUPFAM" id="SSF48264">
    <property type="entry name" value="Cytochrome P450"/>
    <property type="match status" value="1"/>
</dbReference>
<evidence type="ECO:0008006" key="9">
    <source>
        <dbReference type="Google" id="ProtNLM"/>
    </source>
</evidence>
<evidence type="ECO:0000256" key="6">
    <source>
        <dbReference type="PIRSR" id="PIRSR602401-1"/>
    </source>
</evidence>
<dbReference type="InterPro" id="IPR002401">
    <property type="entry name" value="Cyt_P450_E_grp-I"/>
</dbReference>
<evidence type="ECO:0000256" key="4">
    <source>
        <dbReference type="ARBA" id="ARBA00023002"/>
    </source>
</evidence>
<dbReference type="PANTHER" id="PTHR24296">
    <property type="entry name" value="CYTOCHROME P450"/>
    <property type="match status" value="1"/>
</dbReference>
<comment type="similarity">
    <text evidence="2">Belongs to the cytochrome P450 family.</text>
</comment>